<reference evidence="9 10" key="1">
    <citation type="submission" date="2016-03" db="EMBL/GenBank/DDBJ databases">
        <authorList>
            <person name="Ploux O."/>
        </authorList>
    </citation>
    <scope>NUCLEOTIDE SEQUENCE [LARGE SCALE GENOMIC DNA]</scope>
    <source>
        <strain evidence="9 10">EC13</strain>
    </source>
</reference>
<dbReference type="GO" id="GO:0009060">
    <property type="term" value="P:aerobic respiration"/>
    <property type="evidence" value="ECO:0007669"/>
    <property type="project" value="TreeGrafter"/>
</dbReference>
<comment type="similarity">
    <text evidence="1 6 7">Belongs to the complex I 20 kDa subunit family.</text>
</comment>
<dbReference type="FunFam" id="3.40.50.12280:FF:000002">
    <property type="entry name" value="NADH-quinone oxidoreductase subunit B"/>
    <property type="match status" value="1"/>
</dbReference>
<evidence type="ECO:0000313" key="9">
    <source>
        <dbReference type="EMBL" id="KYG68239.1"/>
    </source>
</evidence>
<keyword evidence="3 6" id="KW-0874">Quinone</keyword>
<keyword evidence="4 6" id="KW-1278">Translocase</keyword>
<dbReference type="Proteomes" id="UP000075799">
    <property type="component" value="Unassembled WGS sequence"/>
</dbReference>
<comment type="subcellular location">
    <subcellularLocation>
        <location evidence="6">Cell membrane</location>
        <topology evidence="6">Peripheral membrane protein</topology>
        <orientation evidence="6">Cytoplasmic side</orientation>
    </subcellularLocation>
</comment>
<dbReference type="HAMAP" id="MF_01356">
    <property type="entry name" value="NDH1_NuoB"/>
    <property type="match status" value="1"/>
</dbReference>
<sequence>MHKDQVQGSVSLAGASGTQAIDDMSRDVAFTSRLDALVAWGQKNSLWPMPYGTACCGIEFMSVMGPKYDLARFGAEVARFSPRQADLLVVAGTITEKMAPVITRIYQQMLEPKYVISMGACASSGGFYRAYHVLQGVDKVIPVDVYIPGCPPTPEAVMDGIMALQRMIATHQPRPWKDNWKNPYEQT</sequence>
<comment type="caution">
    <text evidence="9">The sequence shown here is derived from an EMBL/GenBank/DDBJ whole genome shotgun (WGS) entry which is preliminary data.</text>
</comment>
<keyword evidence="5 6" id="KW-0520">NAD</keyword>
<keyword evidence="2 6" id="KW-0813">Transport</keyword>
<accession>A0A162GIL1</accession>
<comment type="cofactor">
    <cofactor evidence="6">
        <name>[4Fe-4S] cluster</name>
        <dbReference type="ChEBI" id="CHEBI:49883"/>
    </cofactor>
    <text evidence="6">Binds 1 [4Fe-4S] cluster.</text>
</comment>
<name>A0A162GIL1_BDEBC</name>
<protein>
    <recommendedName>
        <fullName evidence="6">NADH-quinone oxidoreductase subunit B</fullName>
        <ecNumber evidence="6">7.1.1.-</ecNumber>
    </recommendedName>
    <alternativeName>
        <fullName evidence="6">NADH dehydrogenase I subunit B</fullName>
    </alternativeName>
    <alternativeName>
        <fullName evidence="6">NDH-1 subunit B</fullName>
    </alternativeName>
</protein>
<evidence type="ECO:0000256" key="5">
    <source>
        <dbReference type="ARBA" id="ARBA00023027"/>
    </source>
</evidence>
<dbReference type="EC" id="7.1.1.-" evidence="6"/>
<evidence type="ECO:0000256" key="7">
    <source>
        <dbReference type="RuleBase" id="RU004464"/>
    </source>
</evidence>
<dbReference type="PANTHER" id="PTHR11995">
    <property type="entry name" value="NADH DEHYDROGENASE"/>
    <property type="match status" value="1"/>
</dbReference>
<dbReference type="GO" id="GO:0050136">
    <property type="term" value="F:NADH dehydrogenase (quinone) (non-electrogenic) activity"/>
    <property type="evidence" value="ECO:0007669"/>
    <property type="project" value="UniProtKB-UniRule"/>
</dbReference>
<evidence type="ECO:0000256" key="3">
    <source>
        <dbReference type="ARBA" id="ARBA00022719"/>
    </source>
</evidence>
<comment type="catalytic activity">
    <reaction evidence="6">
        <text>a quinone + NADH + 5 H(+)(in) = a quinol + NAD(+) + 4 H(+)(out)</text>
        <dbReference type="Rhea" id="RHEA:57888"/>
        <dbReference type="ChEBI" id="CHEBI:15378"/>
        <dbReference type="ChEBI" id="CHEBI:24646"/>
        <dbReference type="ChEBI" id="CHEBI:57540"/>
        <dbReference type="ChEBI" id="CHEBI:57945"/>
        <dbReference type="ChEBI" id="CHEBI:132124"/>
    </reaction>
</comment>
<evidence type="ECO:0000259" key="8">
    <source>
        <dbReference type="Pfam" id="PF01058"/>
    </source>
</evidence>
<evidence type="ECO:0000256" key="4">
    <source>
        <dbReference type="ARBA" id="ARBA00022967"/>
    </source>
</evidence>
<dbReference type="GO" id="GO:0048038">
    <property type="term" value="F:quinone binding"/>
    <property type="evidence" value="ECO:0007669"/>
    <property type="project" value="UniProtKB-KW"/>
</dbReference>
<feature type="binding site" evidence="6">
    <location>
        <position position="121"/>
    </location>
    <ligand>
        <name>[4Fe-4S] cluster</name>
        <dbReference type="ChEBI" id="CHEBI:49883"/>
    </ligand>
</feature>
<dbReference type="SUPFAM" id="SSF56770">
    <property type="entry name" value="HydA/Nqo6-like"/>
    <property type="match status" value="1"/>
</dbReference>
<feature type="binding site" evidence="6">
    <location>
        <position position="56"/>
    </location>
    <ligand>
        <name>[4Fe-4S] cluster</name>
        <dbReference type="ChEBI" id="CHEBI:49883"/>
    </ligand>
</feature>
<feature type="binding site" evidence="6">
    <location>
        <position position="55"/>
    </location>
    <ligand>
        <name>[4Fe-4S] cluster</name>
        <dbReference type="ChEBI" id="CHEBI:49883"/>
    </ligand>
</feature>
<dbReference type="PANTHER" id="PTHR11995:SF14">
    <property type="entry name" value="NADH DEHYDROGENASE [UBIQUINONE] IRON-SULFUR PROTEIN 7, MITOCHONDRIAL"/>
    <property type="match status" value="1"/>
</dbReference>
<dbReference type="EMBL" id="LUKD01000001">
    <property type="protein sequence ID" value="KYG68239.1"/>
    <property type="molecule type" value="Genomic_DNA"/>
</dbReference>
<keyword evidence="6" id="KW-0830">Ubiquinone</keyword>
<evidence type="ECO:0000313" key="10">
    <source>
        <dbReference type="Proteomes" id="UP000075799"/>
    </source>
</evidence>
<dbReference type="GO" id="GO:0045271">
    <property type="term" value="C:respiratory chain complex I"/>
    <property type="evidence" value="ECO:0007669"/>
    <property type="project" value="TreeGrafter"/>
</dbReference>
<dbReference type="Pfam" id="PF01058">
    <property type="entry name" value="Oxidored_q6"/>
    <property type="match status" value="1"/>
</dbReference>
<dbReference type="AlphaFoldDB" id="A0A162GIL1"/>
<feature type="binding site" evidence="6">
    <location>
        <position position="150"/>
    </location>
    <ligand>
        <name>[4Fe-4S] cluster</name>
        <dbReference type="ChEBI" id="CHEBI:49883"/>
    </ligand>
</feature>
<feature type="domain" description="NADH:ubiquinone oxidoreductase-like 20kDa subunit" evidence="8">
    <location>
        <begin position="55"/>
        <end position="164"/>
    </location>
</feature>
<dbReference type="GO" id="GO:0051539">
    <property type="term" value="F:4 iron, 4 sulfur cluster binding"/>
    <property type="evidence" value="ECO:0007669"/>
    <property type="project" value="UniProtKB-KW"/>
</dbReference>
<dbReference type="GO" id="GO:0005886">
    <property type="term" value="C:plasma membrane"/>
    <property type="evidence" value="ECO:0007669"/>
    <property type="project" value="UniProtKB-SubCell"/>
</dbReference>
<keyword evidence="6 7" id="KW-0004">4Fe-4S</keyword>
<gene>
    <name evidence="6" type="primary">nuoB</name>
    <name evidence="9" type="ORF">AZI87_02995</name>
</gene>
<dbReference type="InterPro" id="IPR006137">
    <property type="entry name" value="NADH_UbQ_OxRdtase-like_20kDa"/>
</dbReference>
<dbReference type="NCBIfam" id="NF005012">
    <property type="entry name" value="PRK06411.1"/>
    <property type="match status" value="1"/>
</dbReference>
<dbReference type="OrthoDB" id="5291883at2"/>
<comment type="subunit">
    <text evidence="6">NDH-1 is composed of 14 different subunits. Subunits NuoB, C, D, E, F, and G constitute the peripheral sector of the complex.</text>
</comment>
<dbReference type="Gene3D" id="3.40.50.12280">
    <property type="match status" value="1"/>
</dbReference>
<dbReference type="GO" id="GO:0015990">
    <property type="term" value="P:electron transport coupled proton transport"/>
    <property type="evidence" value="ECO:0007669"/>
    <property type="project" value="TreeGrafter"/>
</dbReference>
<evidence type="ECO:0000256" key="6">
    <source>
        <dbReference type="HAMAP-Rule" id="MF_01356"/>
    </source>
</evidence>
<comment type="function">
    <text evidence="6">NDH-1 shuttles electrons from NADH, via FMN and iron-sulfur (Fe-S) centers, to quinones in the respiratory chain. The immediate electron acceptor for the enzyme in this species is believed to be ubiquinone. Couples the redox reaction to proton translocation (for every two electrons transferred, four hydrogen ions are translocated across the cytoplasmic membrane), and thus conserves the redox energy in a proton gradient.</text>
</comment>
<dbReference type="InterPro" id="IPR006138">
    <property type="entry name" value="NADH_UQ_OxRdtase_20Kd_su"/>
</dbReference>
<dbReference type="GO" id="GO:0005506">
    <property type="term" value="F:iron ion binding"/>
    <property type="evidence" value="ECO:0007669"/>
    <property type="project" value="UniProtKB-UniRule"/>
</dbReference>
<dbReference type="GO" id="GO:0008137">
    <property type="term" value="F:NADH dehydrogenase (ubiquinone) activity"/>
    <property type="evidence" value="ECO:0007669"/>
    <property type="project" value="InterPro"/>
</dbReference>
<keyword evidence="6 7" id="KW-0411">Iron-sulfur</keyword>
<keyword evidence="6 7" id="KW-0408">Iron</keyword>
<proteinExistence type="inferred from homology"/>
<dbReference type="NCBIfam" id="TIGR01957">
    <property type="entry name" value="nuoB_fam"/>
    <property type="match status" value="1"/>
</dbReference>
<keyword evidence="6" id="KW-0472">Membrane</keyword>
<organism evidence="9 10">
    <name type="scientific">Bdellovibrio bacteriovorus</name>
    <dbReference type="NCBI Taxonomy" id="959"/>
    <lineage>
        <taxon>Bacteria</taxon>
        <taxon>Pseudomonadati</taxon>
        <taxon>Bdellovibrionota</taxon>
        <taxon>Bdellovibrionia</taxon>
        <taxon>Bdellovibrionales</taxon>
        <taxon>Pseudobdellovibrionaceae</taxon>
        <taxon>Bdellovibrio</taxon>
    </lineage>
</organism>
<keyword evidence="6 7" id="KW-0479">Metal-binding</keyword>
<evidence type="ECO:0000256" key="1">
    <source>
        <dbReference type="ARBA" id="ARBA00009173"/>
    </source>
</evidence>
<evidence type="ECO:0000256" key="2">
    <source>
        <dbReference type="ARBA" id="ARBA00022448"/>
    </source>
</evidence>
<dbReference type="PROSITE" id="PS01150">
    <property type="entry name" value="COMPLEX1_20K"/>
    <property type="match status" value="1"/>
</dbReference>
<keyword evidence="6" id="KW-1003">Cell membrane</keyword>